<accession>A0ACB9P4S8</accession>
<keyword evidence="2" id="KW-1185">Reference proteome</keyword>
<proteinExistence type="predicted"/>
<gene>
    <name evidence="1" type="ORF">MLD38_027454</name>
</gene>
<evidence type="ECO:0000313" key="2">
    <source>
        <dbReference type="Proteomes" id="UP001057402"/>
    </source>
</evidence>
<comment type="caution">
    <text evidence="1">The sequence shown here is derived from an EMBL/GenBank/DDBJ whole genome shotgun (WGS) entry which is preliminary data.</text>
</comment>
<dbReference type="Proteomes" id="UP001057402">
    <property type="component" value="Chromosome 7"/>
</dbReference>
<sequence length="110" mass="12457">MKRRGVPRMWQAVPCASRRTTRTDSQKDIEAILKTKLGTIQEEPESPQDPGFLMHGRRRAVRKGMRKLDARAIMKMGRRFVSRFSFADSYAIFSANFAGRGGSLGVLILK</sequence>
<evidence type="ECO:0000313" key="1">
    <source>
        <dbReference type="EMBL" id="KAI4342889.1"/>
    </source>
</evidence>
<name>A0ACB9P4S8_9MYRT</name>
<dbReference type="EMBL" id="CM042886">
    <property type="protein sequence ID" value="KAI4342889.1"/>
    <property type="molecule type" value="Genomic_DNA"/>
</dbReference>
<reference evidence="2" key="1">
    <citation type="journal article" date="2023" name="Front. Plant Sci.">
        <title>Chromosomal-level genome assembly of Melastoma candidum provides insights into trichome evolution.</title>
        <authorList>
            <person name="Zhong Y."/>
            <person name="Wu W."/>
            <person name="Sun C."/>
            <person name="Zou P."/>
            <person name="Liu Y."/>
            <person name="Dai S."/>
            <person name="Zhou R."/>
        </authorList>
    </citation>
    <scope>NUCLEOTIDE SEQUENCE [LARGE SCALE GENOMIC DNA]</scope>
</reference>
<protein>
    <submittedName>
        <fullName evidence="1">Uncharacterized protein</fullName>
    </submittedName>
</protein>
<organism evidence="1 2">
    <name type="scientific">Melastoma candidum</name>
    <dbReference type="NCBI Taxonomy" id="119954"/>
    <lineage>
        <taxon>Eukaryota</taxon>
        <taxon>Viridiplantae</taxon>
        <taxon>Streptophyta</taxon>
        <taxon>Embryophyta</taxon>
        <taxon>Tracheophyta</taxon>
        <taxon>Spermatophyta</taxon>
        <taxon>Magnoliopsida</taxon>
        <taxon>eudicotyledons</taxon>
        <taxon>Gunneridae</taxon>
        <taxon>Pentapetalae</taxon>
        <taxon>rosids</taxon>
        <taxon>malvids</taxon>
        <taxon>Myrtales</taxon>
        <taxon>Melastomataceae</taxon>
        <taxon>Melastomatoideae</taxon>
        <taxon>Melastomateae</taxon>
        <taxon>Melastoma</taxon>
    </lineage>
</organism>